<keyword evidence="2" id="KW-1185">Reference proteome</keyword>
<reference evidence="1 2" key="1">
    <citation type="submission" date="2016-07" db="EMBL/GenBank/DDBJ databases">
        <title>Draft genome sequence of Prauserella muralis DSM 45305, isolated from a mould-covered wall in an indoor environment.</title>
        <authorList>
            <person name="Ruckert C."/>
            <person name="Albersmeier A."/>
            <person name="Jiang C.-L."/>
            <person name="Jiang Y."/>
            <person name="Kalinowski J."/>
            <person name="Schneider O."/>
            <person name="Winkler A."/>
            <person name="Zotchev S.B."/>
        </authorList>
    </citation>
    <scope>NUCLEOTIDE SEQUENCE [LARGE SCALE GENOMIC DNA]</scope>
    <source>
        <strain evidence="1 2">DSM 45305</strain>
    </source>
</reference>
<sequence>MSGPLTTTTGCRPAEFRILFVCSANVCRSPFAELLTRRLLAARLGTAAARFAVSSAGTRAVAGEPVDPVLREDLVTWRLERLANRFRSRAISVDAVRGADLVLTVERPHRSFVAELDPTAVRRAFCLREWNRLLAGVPLHALPGPPVQRARALVPLVARRRGIVCYTTADDDAIRDPRRLRKDERDAVMRDLVENVHSLVNTIVPASKRSNA</sequence>
<dbReference type="Gene3D" id="3.40.50.2300">
    <property type="match status" value="1"/>
</dbReference>
<dbReference type="RefSeq" id="WP_170160435.1">
    <property type="nucleotide sequence ID" value="NZ_MASW01000002.1"/>
</dbReference>
<dbReference type="PANTHER" id="PTHR11717:SF31">
    <property type="entry name" value="LOW MOLECULAR WEIGHT PROTEIN-TYROSINE-PHOSPHATASE ETP-RELATED"/>
    <property type="match status" value="1"/>
</dbReference>
<dbReference type="PANTHER" id="PTHR11717">
    <property type="entry name" value="LOW MOLECULAR WEIGHT PROTEIN TYROSINE PHOSPHATASE"/>
    <property type="match status" value="1"/>
</dbReference>
<dbReference type="SUPFAM" id="SSF52788">
    <property type="entry name" value="Phosphotyrosine protein phosphatases I"/>
    <property type="match status" value="1"/>
</dbReference>
<evidence type="ECO:0000313" key="1">
    <source>
        <dbReference type="EMBL" id="PXY27850.1"/>
    </source>
</evidence>
<dbReference type="SMART" id="SM00226">
    <property type="entry name" value="LMWPc"/>
    <property type="match status" value="1"/>
</dbReference>
<dbReference type="InterPro" id="IPR036196">
    <property type="entry name" value="Ptyr_pPase_sf"/>
</dbReference>
<dbReference type="EMBL" id="MASW01000002">
    <property type="protein sequence ID" value="PXY27850.1"/>
    <property type="molecule type" value="Genomic_DNA"/>
</dbReference>
<name>A0A2V4B0R3_9PSEU</name>
<dbReference type="Proteomes" id="UP000249915">
    <property type="component" value="Unassembled WGS sequence"/>
</dbReference>
<dbReference type="AlphaFoldDB" id="A0A2V4B0R3"/>
<evidence type="ECO:0000313" key="2">
    <source>
        <dbReference type="Proteomes" id="UP000249915"/>
    </source>
</evidence>
<comment type="caution">
    <text evidence="1">The sequence shown here is derived from an EMBL/GenBank/DDBJ whole genome shotgun (WGS) entry which is preliminary data.</text>
</comment>
<dbReference type="InterPro" id="IPR050438">
    <property type="entry name" value="LMW_PTPase"/>
</dbReference>
<dbReference type="Pfam" id="PF01451">
    <property type="entry name" value="LMWPc"/>
    <property type="match status" value="1"/>
</dbReference>
<protein>
    <submittedName>
        <fullName evidence="1">Uncharacterized protein</fullName>
    </submittedName>
</protein>
<organism evidence="1 2">
    <name type="scientific">Prauserella muralis</name>
    <dbReference type="NCBI Taxonomy" id="588067"/>
    <lineage>
        <taxon>Bacteria</taxon>
        <taxon>Bacillati</taxon>
        <taxon>Actinomycetota</taxon>
        <taxon>Actinomycetes</taxon>
        <taxon>Pseudonocardiales</taxon>
        <taxon>Pseudonocardiaceae</taxon>
        <taxon>Prauserella</taxon>
    </lineage>
</organism>
<accession>A0A2V4B0R3</accession>
<proteinExistence type="predicted"/>
<dbReference type="GO" id="GO:0004725">
    <property type="term" value="F:protein tyrosine phosphatase activity"/>
    <property type="evidence" value="ECO:0007669"/>
    <property type="project" value="TreeGrafter"/>
</dbReference>
<gene>
    <name evidence="1" type="ORF">BAY60_15910</name>
</gene>
<dbReference type="InterPro" id="IPR023485">
    <property type="entry name" value="Ptyr_pPase"/>
</dbReference>